<evidence type="ECO:0000313" key="3">
    <source>
        <dbReference type="EnsemblPlants" id="PNT63661"/>
    </source>
</evidence>
<proteinExistence type="predicted"/>
<feature type="compositionally biased region" description="Basic residues" evidence="1">
    <location>
        <begin position="48"/>
        <end position="59"/>
    </location>
</feature>
<keyword evidence="4" id="KW-1185">Reference proteome</keyword>
<reference evidence="3" key="3">
    <citation type="submission" date="2018-08" db="UniProtKB">
        <authorList>
            <consortium name="EnsemblPlants"/>
        </authorList>
    </citation>
    <scope>IDENTIFICATION</scope>
    <source>
        <strain evidence="3">cv. Bd21</strain>
    </source>
</reference>
<dbReference type="AlphaFoldDB" id="A0A2K2CNN4"/>
<evidence type="ECO:0000313" key="2">
    <source>
        <dbReference type="EMBL" id="PNT63661.1"/>
    </source>
</evidence>
<feature type="region of interest" description="Disordered" evidence="1">
    <location>
        <begin position="1"/>
        <end position="141"/>
    </location>
</feature>
<evidence type="ECO:0000313" key="4">
    <source>
        <dbReference type="Proteomes" id="UP000008810"/>
    </source>
</evidence>
<organism evidence="2">
    <name type="scientific">Brachypodium distachyon</name>
    <name type="common">Purple false brome</name>
    <name type="synonym">Trachynia distachya</name>
    <dbReference type="NCBI Taxonomy" id="15368"/>
    <lineage>
        <taxon>Eukaryota</taxon>
        <taxon>Viridiplantae</taxon>
        <taxon>Streptophyta</taxon>
        <taxon>Embryophyta</taxon>
        <taxon>Tracheophyta</taxon>
        <taxon>Spermatophyta</taxon>
        <taxon>Magnoliopsida</taxon>
        <taxon>Liliopsida</taxon>
        <taxon>Poales</taxon>
        <taxon>Poaceae</taxon>
        <taxon>BOP clade</taxon>
        <taxon>Pooideae</taxon>
        <taxon>Stipodae</taxon>
        <taxon>Brachypodieae</taxon>
        <taxon>Brachypodium</taxon>
    </lineage>
</organism>
<dbReference type="EMBL" id="CM000883">
    <property type="protein sequence ID" value="PNT63661.1"/>
    <property type="molecule type" value="Genomic_DNA"/>
</dbReference>
<dbReference type="EnsemblPlants" id="PNT63661">
    <property type="protein sequence ID" value="PNT63661"/>
    <property type="gene ID" value="BRADI_4g19615v3"/>
</dbReference>
<gene>
    <name evidence="2" type="ORF">BRADI_4g19615v3</name>
</gene>
<accession>A0A2K2CNN4</accession>
<reference evidence="2 3" key="1">
    <citation type="journal article" date="2010" name="Nature">
        <title>Genome sequencing and analysis of the model grass Brachypodium distachyon.</title>
        <authorList>
            <consortium name="International Brachypodium Initiative"/>
        </authorList>
    </citation>
    <scope>NUCLEOTIDE SEQUENCE [LARGE SCALE GENOMIC DNA]</scope>
    <source>
        <strain evidence="2 3">Bd21</strain>
    </source>
</reference>
<name>A0A2K2CNN4_BRADI</name>
<dbReference type="InParanoid" id="A0A2K2CNN4"/>
<reference evidence="2" key="2">
    <citation type="submission" date="2017-06" db="EMBL/GenBank/DDBJ databases">
        <title>WGS assembly of Brachypodium distachyon.</title>
        <authorList>
            <consortium name="The International Brachypodium Initiative"/>
            <person name="Lucas S."/>
            <person name="Harmon-Smith M."/>
            <person name="Lail K."/>
            <person name="Tice H."/>
            <person name="Grimwood J."/>
            <person name="Bruce D."/>
            <person name="Barry K."/>
            <person name="Shu S."/>
            <person name="Lindquist E."/>
            <person name="Wang M."/>
            <person name="Pitluck S."/>
            <person name="Vogel J.P."/>
            <person name="Garvin D.F."/>
            <person name="Mockler T.C."/>
            <person name="Schmutz J."/>
            <person name="Rokhsar D."/>
            <person name="Bevan M.W."/>
        </authorList>
    </citation>
    <scope>NUCLEOTIDE SEQUENCE</scope>
    <source>
        <strain evidence="2">Bd21</strain>
    </source>
</reference>
<protein>
    <submittedName>
        <fullName evidence="2 3">Uncharacterized protein</fullName>
    </submittedName>
</protein>
<dbReference type="Gramene" id="PNT63661">
    <property type="protein sequence ID" value="PNT63661"/>
    <property type="gene ID" value="BRADI_4g19615v3"/>
</dbReference>
<sequence length="141" mass="14835">MRAQDPPHYLPPHGPVRAQDVAPALRLPPTSIRTTEASRASLPSPGTPRRRGGAARAHARASGYPKRAASKPLCRPSRFLSAASSTSPPHRTSAPPILHAPRLAGHLPCLRPTPPRSIRPTPSLPGQAAARGSTAPPPQDH</sequence>
<dbReference type="Proteomes" id="UP000008810">
    <property type="component" value="Chromosome 4"/>
</dbReference>
<evidence type="ECO:0000256" key="1">
    <source>
        <dbReference type="SAM" id="MobiDB-lite"/>
    </source>
</evidence>